<keyword evidence="1" id="KW-0472">Membrane</keyword>
<accession>A0AAE1ARW8</accession>
<protein>
    <submittedName>
        <fullName evidence="2">Uncharacterized protein</fullName>
    </submittedName>
</protein>
<dbReference type="EMBL" id="JAWDGP010001465">
    <property type="protein sequence ID" value="KAK3791622.1"/>
    <property type="molecule type" value="Genomic_DNA"/>
</dbReference>
<keyword evidence="1" id="KW-0812">Transmembrane</keyword>
<keyword evidence="1" id="KW-1133">Transmembrane helix</keyword>
<evidence type="ECO:0000256" key="1">
    <source>
        <dbReference type="SAM" id="Phobius"/>
    </source>
</evidence>
<comment type="caution">
    <text evidence="2">The sequence shown here is derived from an EMBL/GenBank/DDBJ whole genome shotgun (WGS) entry which is preliminary data.</text>
</comment>
<evidence type="ECO:0000313" key="3">
    <source>
        <dbReference type="Proteomes" id="UP001283361"/>
    </source>
</evidence>
<sequence length="141" mass="15228">MLTAPVIWAVIKDIGVPYVYMGVILVITTPDALKNAVNIVLEMKTCKNTDGTCGLGCDPGYHIAFCNEERYLGFCGEGYLGALCTMVAPRDGKVEDLDDDVQGYLPCVVAAAVAFITIVAIAVSVFVYRRQESAQRQSPET</sequence>
<dbReference type="AlphaFoldDB" id="A0AAE1ARW8"/>
<feature type="transmembrane region" description="Helical" evidence="1">
    <location>
        <begin position="103"/>
        <end position="128"/>
    </location>
</feature>
<gene>
    <name evidence="2" type="ORF">RRG08_028902</name>
</gene>
<evidence type="ECO:0000313" key="2">
    <source>
        <dbReference type="EMBL" id="KAK3791622.1"/>
    </source>
</evidence>
<proteinExistence type="predicted"/>
<organism evidence="2 3">
    <name type="scientific">Elysia crispata</name>
    <name type="common">lettuce slug</name>
    <dbReference type="NCBI Taxonomy" id="231223"/>
    <lineage>
        <taxon>Eukaryota</taxon>
        <taxon>Metazoa</taxon>
        <taxon>Spiralia</taxon>
        <taxon>Lophotrochozoa</taxon>
        <taxon>Mollusca</taxon>
        <taxon>Gastropoda</taxon>
        <taxon>Heterobranchia</taxon>
        <taxon>Euthyneura</taxon>
        <taxon>Panpulmonata</taxon>
        <taxon>Sacoglossa</taxon>
        <taxon>Placobranchoidea</taxon>
        <taxon>Plakobranchidae</taxon>
        <taxon>Elysia</taxon>
    </lineage>
</organism>
<keyword evidence="3" id="KW-1185">Reference proteome</keyword>
<name>A0AAE1ARW8_9GAST</name>
<reference evidence="2" key="1">
    <citation type="journal article" date="2023" name="G3 (Bethesda)">
        <title>A reference genome for the long-term kleptoplast-retaining sea slug Elysia crispata morphotype clarki.</title>
        <authorList>
            <person name="Eastman K.E."/>
            <person name="Pendleton A.L."/>
            <person name="Shaikh M.A."/>
            <person name="Suttiyut T."/>
            <person name="Ogas R."/>
            <person name="Tomko P."/>
            <person name="Gavelis G."/>
            <person name="Widhalm J.R."/>
            <person name="Wisecaver J.H."/>
        </authorList>
    </citation>
    <scope>NUCLEOTIDE SEQUENCE</scope>
    <source>
        <strain evidence="2">ECLA1</strain>
    </source>
</reference>
<dbReference type="Proteomes" id="UP001283361">
    <property type="component" value="Unassembled WGS sequence"/>
</dbReference>